<evidence type="ECO:0000313" key="11">
    <source>
        <dbReference type="Proteomes" id="UP001199795"/>
    </source>
</evidence>
<dbReference type="GO" id="GO:0006004">
    <property type="term" value="P:fucose metabolic process"/>
    <property type="evidence" value="ECO:0007669"/>
    <property type="project" value="InterPro"/>
</dbReference>
<dbReference type="InterPro" id="IPR000933">
    <property type="entry name" value="Glyco_hydro_29"/>
</dbReference>
<dbReference type="Gene3D" id="2.60.40.1180">
    <property type="entry name" value="Golgi alpha-mannosidase II"/>
    <property type="match status" value="1"/>
</dbReference>
<dbReference type="SMART" id="SM00812">
    <property type="entry name" value="Alpha_L_fucos"/>
    <property type="match status" value="1"/>
</dbReference>
<feature type="domain" description="Glycoside hydrolase family 29 N-terminal" evidence="9">
    <location>
        <begin position="20"/>
        <end position="368"/>
    </location>
</feature>
<evidence type="ECO:0000256" key="7">
    <source>
        <dbReference type="PIRSR" id="PIRSR001092-1"/>
    </source>
</evidence>
<dbReference type="AlphaFoldDB" id="A0AAE3EN10"/>
<comment type="caution">
    <text evidence="10">The sequence shown here is derived from an EMBL/GenBank/DDBJ whole genome shotgun (WGS) entry which is preliminary data.</text>
</comment>
<evidence type="ECO:0000256" key="4">
    <source>
        <dbReference type="ARBA" id="ARBA00022729"/>
    </source>
</evidence>
<dbReference type="GO" id="GO:0005764">
    <property type="term" value="C:lysosome"/>
    <property type="evidence" value="ECO:0007669"/>
    <property type="project" value="TreeGrafter"/>
</dbReference>
<dbReference type="EC" id="3.2.1.51" evidence="3"/>
<proteinExistence type="inferred from homology"/>
<dbReference type="Gene3D" id="3.20.20.80">
    <property type="entry name" value="Glycosidases"/>
    <property type="match status" value="1"/>
</dbReference>
<dbReference type="EMBL" id="JAKKDU010000005">
    <property type="protein sequence ID" value="MCF7567858.1"/>
    <property type="molecule type" value="Genomic_DNA"/>
</dbReference>
<evidence type="ECO:0000256" key="2">
    <source>
        <dbReference type="ARBA" id="ARBA00007951"/>
    </source>
</evidence>
<dbReference type="GO" id="GO:0004560">
    <property type="term" value="F:alpha-L-fucosidase activity"/>
    <property type="evidence" value="ECO:0007669"/>
    <property type="project" value="InterPro"/>
</dbReference>
<accession>A0AAE3EN10</accession>
<dbReference type="PANTHER" id="PTHR10030">
    <property type="entry name" value="ALPHA-L-FUCOSIDASE"/>
    <property type="match status" value="1"/>
</dbReference>
<keyword evidence="5" id="KW-0378">Hydrolase</keyword>
<evidence type="ECO:0000313" key="10">
    <source>
        <dbReference type="EMBL" id="MCF7567858.1"/>
    </source>
</evidence>
<dbReference type="GO" id="GO:0016139">
    <property type="term" value="P:glycoside catabolic process"/>
    <property type="evidence" value="ECO:0007669"/>
    <property type="project" value="TreeGrafter"/>
</dbReference>
<protein>
    <recommendedName>
        <fullName evidence="3">alpha-L-fucosidase</fullName>
        <ecNumber evidence="3">3.2.1.51</ecNumber>
    </recommendedName>
</protein>
<dbReference type="InterPro" id="IPR017853">
    <property type="entry name" value="GH"/>
</dbReference>
<comment type="function">
    <text evidence="1">Alpha-L-fucosidase is responsible for hydrolyzing the alpha-1,6-linked fucose joined to the reducing-end N-acetylglucosamine of the carbohydrate moieties of glycoproteins.</text>
</comment>
<gene>
    <name evidence="10" type="ORF">L3X37_05695</name>
</gene>
<dbReference type="RefSeq" id="WP_237239207.1">
    <property type="nucleotide sequence ID" value="NZ_JAKKDU010000005.1"/>
</dbReference>
<feature type="site" description="May be important for catalysis" evidence="7">
    <location>
        <position position="298"/>
    </location>
</feature>
<dbReference type="PRINTS" id="PR00741">
    <property type="entry name" value="GLHYDRLASE29"/>
</dbReference>
<dbReference type="Pfam" id="PF01120">
    <property type="entry name" value="Alpha_L_fucos"/>
    <property type="match status" value="1"/>
</dbReference>
<evidence type="ECO:0000259" key="9">
    <source>
        <dbReference type="Pfam" id="PF01120"/>
    </source>
</evidence>
<dbReference type="InterPro" id="IPR016286">
    <property type="entry name" value="FUC_metazoa-typ"/>
</dbReference>
<dbReference type="PIRSF" id="PIRSF001092">
    <property type="entry name" value="Alpha-L-fucosidase"/>
    <property type="match status" value="1"/>
</dbReference>
<feature type="signal peptide" evidence="8">
    <location>
        <begin position="1"/>
        <end position="25"/>
    </location>
</feature>
<dbReference type="Proteomes" id="UP001199795">
    <property type="component" value="Unassembled WGS sequence"/>
</dbReference>
<dbReference type="PANTHER" id="PTHR10030:SF37">
    <property type="entry name" value="ALPHA-L-FUCOSIDASE-RELATED"/>
    <property type="match status" value="1"/>
</dbReference>
<sequence>MKKSIIKCNALIALMIILVCNVASSQEAYQPTWESLDARPIPEWFQDAKFGVFIHWGPYSVPAWSPKGTYSEWYQYWLQSKSLFGNGKFKGDEVTNFHKKTYGDHFSYYNFGDMFKADLFNPDEWAKLFEKSGAKYIVLTSKHHDGYTLWPNKEANDRGFPWNSMEVGSKRDLVGELSAAVKKTDVKMGLYYSLYEWYHPWWQNDKTRFVDEHFLPQIKDLVQNYKPDILWADGEWDMEAEKWKSKEFLAWLFNESNVKKSIVVNDRWGKGIRKKHGGYFTTEYEAATPEFDKPWEECRGMGFSFGYNQNEDVQDYNSPKALVLNLINIVSTGGNLLLDIGPDGRGSIPVIMQERLLQIGSWLETNGEAIYGTRPWNDSFQWSLNGEKNYIPKQHYLGGDVILKQTIDPEPGYAVKELFFTQNDKAYFAITPQWKNEIVIRGFKPSSNTEITLLATGETLSGKQVGKDLIITMPTYQPNKFKETDAYAYAIKIINRKIN</sequence>
<organism evidence="10 11">
    <name type="scientific">Wocania arenilitoris</name>
    <dbReference type="NCBI Taxonomy" id="2044858"/>
    <lineage>
        <taxon>Bacteria</taxon>
        <taxon>Pseudomonadati</taxon>
        <taxon>Bacteroidota</taxon>
        <taxon>Flavobacteriia</taxon>
        <taxon>Flavobacteriales</taxon>
        <taxon>Flavobacteriaceae</taxon>
        <taxon>Wocania</taxon>
    </lineage>
</organism>
<name>A0AAE3EN10_9FLAO</name>
<evidence type="ECO:0000256" key="1">
    <source>
        <dbReference type="ARBA" id="ARBA00004071"/>
    </source>
</evidence>
<dbReference type="InterPro" id="IPR057739">
    <property type="entry name" value="Glyco_hydro_29_N"/>
</dbReference>
<evidence type="ECO:0000256" key="6">
    <source>
        <dbReference type="ARBA" id="ARBA00023295"/>
    </source>
</evidence>
<reference evidence="10" key="1">
    <citation type="submission" date="2022-01" db="EMBL/GenBank/DDBJ databases">
        <title>Draft genome sequence of Sabulilitoribacter arenilitoris KCTC 52401.</title>
        <authorList>
            <person name="Oh J.-S."/>
        </authorList>
    </citation>
    <scope>NUCLEOTIDE SEQUENCE</scope>
    <source>
        <strain evidence="10">HMF6543</strain>
    </source>
</reference>
<feature type="chain" id="PRO_5041920404" description="alpha-L-fucosidase" evidence="8">
    <location>
        <begin position="26"/>
        <end position="499"/>
    </location>
</feature>
<dbReference type="InterPro" id="IPR013780">
    <property type="entry name" value="Glyco_hydro_b"/>
</dbReference>
<keyword evidence="6" id="KW-0326">Glycosidase</keyword>
<dbReference type="SUPFAM" id="SSF51445">
    <property type="entry name" value="(Trans)glycosidases"/>
    <property type="match status" value="1"/>
</dbReference>
<evidence type="ECO:0000256" key="8">
    <source>
        <dbReference type="SAM" id="SignalP"/>
    </source>
</evidence>
<comment type="similarity">
    <text evidence="2">Belongs to the glycosyl hydrolase 29 family.</text>
</comment>
<evidence type="ECO:0000256" key="5">
    <source>
        <dbReference type="ARBA" id="ARBA00022801"/>
    </source>
</evidence>
<keyword evidence="4 8" id="KW-0732">Signal</keyword>
<evidence type="ECO:0000256" key="3">
    <source>
        <dbReference type="ARBA" id="ARBA00012662"/>
    </source>
</evidence>
<keyword evidence="11" id="KW-1185">Reference proteome</keyword>